<feature type="chain" id="PRO_5032655875" evidence="4">
    <location>
        <begin position="25"/>
        <end position="381"/>
    </location>
</feature>
<dbReference type="InterPro" id="IPR000668">
    <property type="entry name" value="Peptidase_C1A_C"/>
</dbReference>
<comment type="caution">
    <text evidence="7">The sequence shown here is derived from an EMBL/GenBank/DDBJ whole genome shotgun (WGS) entry which is preliminary data.</text>
</comment>
<protein>
    <submittedName>
        <fullName evidence="7">Uncharacterized protein</fullName>
    </submittedName>
</protein>
<dbReference type="SMART" id="SM00848">
    <property type="entry name" value="Inhibitor_I29"/>
    <property type="match status" value="1"/>
</dbReference>
<evidence type="ECO:0000256" key="2">
    <source>
        <dbReference type="ARBA" id="ARBA00023145"/>
    </source>
</evidence>
<dbReference type="InterPro" id="IPR025660">
    <property type="entry name" value="Pept_his_AS"/>
</dbReference>
<dbReference type="CDD" id="cd02248">
    <property type="entry name" value="Peptidase_C1A"/>
    <property type="match status" value="1"/>
</dbReference>
<dbReference type="OMA" id="EYGDMIH"/>
<dbReference type="InterPro" id="IPR000169">
    <property type="entry name" value="Pept_cys_AS"/>
</dbReference>
<dbReference type="InterPro" id="IPR013128">
    <property type="entry name" value="Peptidase_C1A"/>
</dbReference>
<name>A0A813FNL5_POLGL</name>
<reference evidence="7" key="1">
    <citation type="submission" date="2021-02" db="EMBL/GenBank/DDBJ databases">
        <authorList>
            <person name="Dougan E. K."/>
            <person name="Rhodes N."/>
            <person name="Thang M."/>
            <person name="Chan C."/>
        </authorList>
    </citation>
    <scope>NUCLEOTIDE SEQUENCE</scope>
</reference>
<dbReference type="InterPro" id="IPR038765">
    <property type="entry name" value="Papain-like_cys_pep_sf"/>
</dbReference>
<comment type="similarity">
    <text evidence="1">Belongs to the peptidase C1 family.</text>
</comment>
<dbReference type="GO" id="GO:0008234">
    <property type="term" value="F:cysteine-type peptidase activity"/>
    <property type="evidence" value="ECO:0007669"/>
    <property type="project" value="InterPro"/>
</dbReference>
<dbReference type="SMART" id="SM00645">
    <property type="entry name" value="Pept_C1"/>
    <property type="match status" value="1"/>
</dbReference>
<dbReference type="PROSITE" id="PS00139">
    <property type="entry name" value="THIOL_PROTEASE_CYS"/>
    <property type="match status" value="1"/>
</dbReference>
<sequence>MLCVVKAIAMSPLLLITLLASADATTSDGVISAYEAFRAKHGRTESVDSASYNKRLALFAHRHVHVKSQNSLPGALWRAEINKFADHTDEEFKGLLGYRRLGEWWSSSSTGSSGVASSSFLQMKSARVIASTVDWRSNLTSSKFLREQGACGSCWAVAAVGALEMHAEIASKQPARKLSFKQLVDCTPNPQHCGGAGGCQGATAELAFKYVQENGLADADTYTGDINSDGKCQTGKTSVLQSQGFVKLPENKLQPLLDAVANEGPVVVSVDGGAWGSYAGGVFDGCQRDSTVNHAVLLVGYGRDAELGKDYWLIRNSWGAEWGEHGYIRLLRHSGDNDYCGTDRDPKQGVGCDGGPSALPVCGMCGLLSDSSYPKSVSTTM</sequence>
<dbReference type="AlphaFoldDB" id="A0A813FNL5"/>
<keyword evidence="2" id="KW-0865">Zymogen</keyword>
<evidence type="ECO:0000313" key="8">
    <source>
        <dbReference type="Proteomes" id="UP000654075"/>
    </source>
</evidence>
<dbReference type="SUPFAM" id="SSF54001">
    <property type="entry name" value="Cysteine proteinases"/>
    <property type="match status" value="1"/>
</dbReference>
<keyword evidence="3" id="KW-1015">Disulfide bond</keyword>
<dbReference type="GO" id="GO:0006508">
    <property type="term" value="P:proteolysis"/>
    <property type="evidence" value="ECO:0007669"/>
    <property type="project" value="InterPro"/>
</dbReference>
<feature type="domain" description="Cathepsin propeptide inhibitor" evidence="6">
    <location>
        <begin position="34"/>
        <end position="92"/>
    </location>
</feature>
<dbReference type="PROSITE" id="PS00639">
    <property type="entry name" value="THIOL_PROTEASE_HIS"/>
    <property type="match status" value="1"/>
</dbReference>
<feature type="domain" description="Peptidase C1A papain C-terminal" evidence="5">
    <location>
        <begin position="129"/>
        <end position="350"/>
    </location>
</feature>
<dbReference type="Proteomes" id="UP000654075">
    <property type="component" value="Unassembled WGS sequence"/>
</dbReference>
<dbReference type="InterPro" id="IPR025661">
    <property type="entry name" value="Pept_asp_AS"/>
</dbReference>
<keyword evidence="4" id="KW-0732">Signal</keyword>
<dbReference type="InterPro" id="IPR039417">
    <property type="entry name" value="Peptidase_C1A_papain-like"/>
</dbReference>
<feature type="signal peptide" evidence="4">
    <location>
        <begin position="1"/>
        <end position="24"/>
    </location>
</feature>
<keyword evidence="8" id="KW-1185">Reference proteome</keyword>
<accession>A0A813FNL5</accession>
<dbReference type="PROSITE" id="PS00640">
    <property type="entry name" value="THIOL_PROTEASE_ASN"/>
    <property type="match status" value="1"/>
</dbReference>
<evidence type="ECO:0000259" key="6">
    <source>
        <dbReference type="SMART" id="SM00848"/>
    </source>
</evidence>
<dbReference type="PANTHER" id="PTHR12411">
    <property type="entry name" value="CYSTEINE PROTEASE FAMILY C1-RELATED"/>
    <property type="match status" value="1"/>
</dbReference>
<gene>
    <name evidence="7" type="ORF">PGLA1383_LOCUS29770</name>
</gene>
<dbReference type="PRINTS" id="PR00705">
    <property type="entry name" value="PAPAIN"/>
</dbReference>
<dbReference type="InterPro" id="IPR013201">
    <property type="entry name" value="Prot_inhib_I29"/>
</dbReference>
<proteinExistence type="inferred from homology"/>
<evidence type="ECO:0000256" key="4">
    <source>
        <dbReference type="SAM" id="SignalP"/>
    </source>
</evidence>
<dbReference type="Gene3D" id="3.90.70.10">
    <property type="entry name" value="Cysteine proteinases"/>
    <property type="match status" value="1"/>
</dbReference>
<organism evidence="7 8">
    <name type="scientific">Polarella glacialis</name>
    <name type="common">Dinoflagellate</name>
    <dbReference type="NCBI Taxonomy" id="89957"/>
    <lineage>
        <taxon>Eukaryota</taxon>
        <taxon>Sar</taxon>
        <taxon>Alveolata</taxon>
        <taxon>Dinophyceae</taxon>
        <taxon>Suessiales</taxon>
        <taxon>Suessiaceae</taxon>
        <taxon>Polarella</taxon>
    </lineage>
</organism>
<dbReference type="EMBL" id="CAJNNV010025064">
    <property type="protein sequence ID" value="CAE8611975.1"/>
    <property type="molecule type" value="Genomic_DNA"/>
</dbReference>
<evidence type="ECO:0000313" key="7">
    <source>
        <dbReference type="EMBL" id="CAE8611975.1"/>
    </source>
</evidence>
<evidence type="ECO:0000256" key="1">
    <source>
        <dbReference type="ARBA" id="ARBA00008455"/>
    </source>
</evidence>
<evidence type="ECO:0000256" key="3">
    <source>
        <dbReference type="ARBA" id="ARBA00023157"/>
    </source>
</evidence>
<dbReference type="OrthoDB" id="190265at2759"/>
<dbReference type="Pfam" id="PF00112">
    <property type="entry name" value="Peptidase_C1"/>
    <property type="match status" value="1"/>
</dbReference>
<evidence type="ECO:0000259" key="5">
    <source>
        <dbReference type="SMART" id="SM00645"/>
    </source>
</evidence>